<dbReference type="EMBL" id="FODY01000006">
    <property type="protein sequence ID" value="SEO87681.1"/>
    <property type="molecule type" value="Genomic_DNA"/>
</dbReference>
<keyword evidence="8" id="KW-0368">Histidine biosynthesis</keyword>
<dbReference type="InterPro" id="IPR004516">
    <property type="entry name" value="HisRS/HisZ"/>
</dbReference>
<evidence type="ECO:0000256" key="1">
    <source>
        <dbReference type="ARBA" id="ARBA00004496"/>
    </source>
</evidence>
<evidence type="ECO:0000256" key="6">
    <source>
        <dbReference type="ARBA" id="ARBA00022490"/>
    </source>
</evidence>
<comment type="subunit">
    <text evidence="4 8">Heteromultimer composed of HisG and HisZ subunits.</text>
</comment>
<evidence type="ECO:0000256" key="8">
    <source>
        <dbReference type="HAMAP-Rule" id="MF_00125"/>
    </source>
</evidence>
<dbReference type="STRING" id="112903.SAMN04490178_10680"/>
<dbReference type="UniPathway" id="UPA00031">
    <property type="reaction ID" value="UER00006"/>
</dbReference>
<dbReference type="OrthoDB" id="9800814at2"/>
<comment type="function">
    <text evidence="7 8">Required for the first step of histidine biosynthesis. May allow the feedback regulation of ATP phosphoribosyltransferase activity by histidine.</text>
</comment>
<feature type="binding site" evidence="9">
    <location>
        <position position="272"/>
    </location>
    <ligand>
        <name>L-histidine</name>
        <dbReference type="ChEBI" id="CHEBI:57595"/>
    </ligand>
</feature>
<dbReference type="Gene3D" id="3.30.930.10">
    <property type="entry name" value="Bira Bifunctional Protein, Domain 2"/>
    <property type="match status" value="1"/>
</dbReference>
<protein>
    <recommendedName>
        <fullName evidence="5 8">ATP phosphoribosyltransferase regulatory subunit</fullName>
    </recommendedName>
</protein>
<dbReference type="Pfam" id="PF13393">
    <property type="entry name" value="tRNA-synt_His"/>
    <property type="match status" value="1"/>
</dbReference>
<sequence length="393" mass="43954">MKTNEFVPQIPYGTRDFLPREAKYKRIVEGSLAGLFAKWGYDEVVTPTFEYLETLSAGSDEQMTQNMFKFFDKKNHILALRPDMTTPIARVASTRLKENSLPLRLFYLTNVFRYEQAQAGRQCEFYQAGVELLGVPGPAADAEIIALAVQAMKDPGLQTFQVNIGQVEFINGIMEESRLTAEQRQKVKQCMVNRNVVGLGEILTASGLSSDVQALLRQIPLLYGKEELLDQAYAMVKNPVSRAALDNLSDIYCLLKGYGVEQYVNFDLGIIRDFEYYTGMVFEGYTPGLGFPLCGGGRYDNMVSSFGVDCPSTGFALGIERVLLALERQGISLDADFREWYVGWETGKLTEAIQKASELRMQGQSVELALFPQSRQEAAASQKAKSCKELIYI</sequence>
<evidence type="ECO:0000313" key="11">
    <source>
        <dbReference type="EMBL" id="SEO87681.1"/>
    </source>
</evidence>
<evidence type="ECO:0000256" key="2">
    <source>
        <dbReference type="ARBA" id="ARBA00004667"/>
    </source>
</evidence>
<dbReference type="PANTHER" id="PTHR43707">
    <property type="entry name" value="HISTIDYL-TRNA SYNTHETASE"/>
    <property type="match status" value="1"/>
</dbReference>
<feature type="binding site" evidence="9">
    <location>
        <position position="127"/>
    </location>
    <ligand>
        <name>L-histidine</name>
        <dbReference type="ChEBI" id="CHEBI:57595"/>
    </ligand>
</feature>
<dbReference type="GO" id="GO:0004821">
    <property type="term" value="F:histidine-tRNA ligase activity"/>
    <property type="evidence" value="ECO:0007669"/>
    <property type="project" value="TreeGrafter"/>
</dbReference>
<keyword evidence="8" id="KW-0028">Amino-acid biosynthesis</keyword>
<dbReference type="PANTHER" id="PTHR43707:SF1">
    <property type="entry name" value="HISTIDINE--TRNA LIGASE, MITOCHONDRIAL-RELATED"/>
    <property type="match status" value="1"/>
</dbReference>
<dbReference type="PROSITE" id="PS50862">
    <property type="entry name" value="AA_TRNA_LIGASE_II"/>
    <property type="match status" value="1"/>
</dbReference>
<keyword evidence="11" id="KW-0808">Transferase</keyword>
<keyword evidence="11" id="KW-0328">Glycosyltransferase</keyword>
<feature type="domain" description="Aminoacyl-transfer RNA synthetases class-II family profile" evidence="10">
    <location>
        <begin position="1"/>
        <end position="372"/>
    </location>
</feature>
<comment type="subcellular location">
    <subcellularLocation>
        <location evidence="1 8">Cytoplasm</location>
    </subcellularLocation>
</comment>
<dbReference type="InterPro" id="IPR041715">
    <property type="entry name" value="HisRS-like_core"/>
</dbReference>
<feature type="binding site" evidence="9">
    <location>
        <begin position="83"/>
        <end position="85"/>
    </location>
    <ligand>
        <name>L-histidine</name>
        <dbReference type="ChEBI" id="CHEBI:57595"/>
    </ligand>
</feature>
<dbReference type="InterPro" id="IPR004517">
    <property type="entry name" value="HisZ"/>
</dbReference>
<feature type="binding site" evidence="9">
    <location>
        <position position="113"/>
    </location>
    <ligand>
        <name>L-histidine</name>
        <dbReference type="ChEBI" id="CHEBI:57595"/>
    </ligand>
</feature>
<accession>A0A1H8T9X5</accession>
<dbReference type="InterPro" id="IPR006195">
    <property type="entry name" value="aa-tRNA-synth_II"/>
</dbReference>
<dbReference type="GO" id="GO:0140096">
    <property type="term" value="F:catalytic activity, acting on a protein"/>
    <property type="evidence" value="ECO:0007669"/>
    <property type="project" value="UniProtKB-ARBA"/>
</dbReference>
<reference evidence="11 12" key="1">
    <citation type="submission" date="2016-10" db="EMBL/GenBank/DDBJ databases">
        <authorList>
            <person name="de Groot N.N."/>
        </authorList>
    </citation>
    <scope>NUCLEOTIDE SEQUENCE [LARGE SCALE GENOMIC DNA]</scope>
    <source>
        <strain evidence="11 12">DSM 13305</strain>
    </source>
</reference>
<dbReference type="PIRSF" id="PIRSF001549">
    <property type="entry name" value="His-tRNA_synth"/>
    <property type="match status" value="1"/>
</dbReference>
<gene>
    <name evidence="8" type="primary">hisZ</name>
    <name evidence="11" type="ORF">SAMN04490178_10680</name>
</gene>
<evidence type="ECO:0000313" key="12">
    <source>
        <dbReference type="Proteomes" id="UP000198847"/>
    </source>
</evidence>
<comment type="pathway">
    <text evidence="2 8">Amino-acid biosynthesis; L-histidine biosynthesis; L-histidine from 5-phospho-alpha-D-ribose 1-diphosphate: step 1/9.</text>
</comment>
<dbReference type="NCBIfam" id="TIGR00443">
    <property type="entry name" value="hisZ_biosyn_reg"/>
    <property type="match status" value="1"/>
</dbReference>
<dbReference type="GO" id="GO:0016757">
    <property type="term" value="F:glycosyltransferase activity"/>
    <property type="evidence" value="ECO:0007669"/>
    <property type="project" value="UniProtKB-KW"/>
</dbReference>
<keyword evidence="6 8" id="KW-0963">Cytoplasm</keyword>
<evidence type="ECO:0000256" key="5">
    <source>
        <dbReference type="ARBA" id="ARBA00020397"/>
    </source>
</evidence>
<dbReference type="AlphaFoldDB" id="A0A1H8T9X5"/>
<feature type="binding site" evidence="9">
    <location>
        <position position="131"/>
    </location>
    <ligand>
        <name>L-histidine</name>
        <dbReference type="ChEBI" id="CHEBI:57595"/>
    </ligand>
</feature>
<comment type="miscellaneous">
    <text evidence="8">This function is generally fulfilled by the C-terminal part of HisG, which is missing in some bacteria such as this one.</text>
</comment>
<evidence type="ECO:0000256" key="7">
    <source>
        <dbReference type="ARBA" id="ARBA00025246"/>
    </source>
</evidence>
<proteinExistence type="inferred from homology"/>
<dbReference type="GO" id="GO:0005737">
    <property type="term" value="C:cytoplasm"/>
    <property type="evidence" value="ECO:0007669"/>
    <property type="project" value="UniProtKB-SubCell"/>
</dbReference>
<dbReference type="RefSeq" id="WP_091745180.1">
    <property type="nucleotide sequence ID" value="NZ_FODY01000006.1"/>
</dbReference>
<dbReference type="GO" id="GO:0000105">
    <property type="term" value="P:L-histidine biosynthetic process"/>
    <property type="evidence" value="ECO:0007669"/>
    <property type="project" value="UniProtKB-UniRule"/>
</dbReference>
<dbReference type="Proteomes" id="UP000198847">
    <property type="component" value="Unassembled WGS sequence"/>
</dbReference>
<evidence type="ECO:0000259" key="10">
    <source>
        <dbReference type="PROSITE" id="PS50862"/>
    </source>
</evidence>
<feature type="binding site" evidence="9">
    <location>
        <begin position="276"/>
        <end position="277"/>
    </location>
    <ligand>
        <name>L-histidine</name>
        <dbReference type="ChEBI" id="CHEBI:57595"/>
    </ligand>
</feature>
<dbReference type="CDD" id="cd00773">
    <property type="entry name" value="HisRS-like_core"/>
    <property type="match status" value="1"/>
</dbReference>
<keyword evidence="12" id="KW-1185">Reference proteome</keyword>
<dbReference type="SUPFAM" id="SSF55681">
    <property type="entry name" value="Class II aaRS and biotin synthetases"/>
    <property type="match status" value="1"/>
</dbReference>
<evidence type="ECO:0000256" key="4">
    <source>
        <dbReference type="ARBA" id="ARBA00011496"/>
    </source>
</evidence>
<evidence type="ECO:0000256" key="3">
    <source>
        <dbReference type="ARBA" id="ARBA00005539"/>
    </source>
</evidence>
<evidence type="ECO:0000256" key="9">
    <source>
        <dbReference type="PIRSR" id="PIRSR001549-1"/>
    </source>
</evidence>
<organism evidence="11 12">
    <name type="scientific">Propionispora vibrioides</name>
    <dbReference type="NCBI Taxonomy" id="112903"/>
    <lineage>
        <taxon>Bacteria</taxon>
        <taxon>Bacillati</taxon>
        <taxon>Bacillota</taxon>
        <taxon>Negativicutes</taxon>
        <taxon>Selenomonadales</taxon>
        <taxon>Sporomusaceae</taxon>
        <taxon>Propionispora</taxon>
    </lineage>
</organism>
<dbReference type="InterPro" id="IPR045864">
    <property type="entry name" value="aa-tRNA-synth_II/BPL/LPL"/>
</dbReference>
<name>A0A1H8T9X5_9FIRM</name>
<comment type="similarity">
    <text evidence="3 8">Belongs to the class-II aminoacyl-tRNA synthetase family. HisZ subfamily.</text>
</comment>
<dbReference type="HAMAP" id="MF_00125">
    <property type="entry name" value="HisZ"/>
    <property type="match status" value="1"/>
</dbReference>
<dbReference type="GO" id="GO:0006427">
    <property type="term" value="P:histidyl-tRNA aminoacylation"/>
    <property type="evidence" value="ECO:0007669"/>
    <property type="project" value="TreeGrafter"/>
</dbReference>